<dbReference type="SUPFAM" id="SSF111126">
    <property type="entry name" value="Ligand-binding domain in the NO signalling and Golgi transport"/>
    <property type="match status" value="1"/>
</dbReference>
<proteinExistence type="predicted"/>
<evidence type="ECO:0000259" key="1">
    <source>
        <dbReference type="Pfam" id="PF07700"/>
    </source>
</evidence>
<accession>A0A0J1H9R0</accession>
<dbReference type="GO" id="GO:0020037">
    <property type="term" value="F:heme binding"/>
    <property type="evidence" value="ECO:0007669"/>
    <property type="project" value="InterPro"/>
</dbReference>
<dbReference type="Gene3D" id="3.90.1520.10">
    <property type="entry name" value="H-NOX domain"/>
    <property type="match status" value="1"/>
</dbReference>
<organism evidence="2 3">
    <name type="scientific">Photobacterium ganghwense</name>
    <dbReference type="NCBI Taxonomy" id="320778"/>
    <lineage>
        <taxon>Bacteria</taxon>
        <taxon>Pseudomonadati</taxon>
        <taxon>Pseudomonadota</taxon>
        <taxon>Gammaproteobacteria</taxon>
        <taxon>Vibrionales</taxon>
        <taxon>Vibrionaceae</taxon>
        <taxon>Photobacterium</taxon>
    </lineage>
</organism>
<dbReference type="EMBL" id="LDOU01000015">
    <property type="protein sequence ID" value="KLV08443.1"/>
    <property type="molecule type" value="Genomic_DNA"/>
</dbReference>
<sequence>MKGIIFTEFLDIVEHQFGLQVCQQMLDDAGDQGSYTSVGSYDHRELVRLISSLSAITGHSVASLQERFGEAVFPRLLSNLPEMPAEQYHTLSFINRVEAHIHTEVKKLYPDANPPKFDFLSQTESTLIMDYKSARCMGHVCLGLIKGCAVHFGDRIAIEMMPVSGQQDHVRFKVERLTE</sequence>
<evidence type="ECO:0000313" key="3">
    <source>
        <dbReference type="Proteomes" id="UP000035909"/>
    </source>
</evidence>
<evidence type="ECO:0000313" key="2">
    <source>
        <dbReference type="EMBL" id="KLV08443.1"/>
    </source>
</evidence>
<name>A0A0J1H9R0_9GAMM</name>
<keyword evidence="3" id="KW-1185">Reference proteome</keyword>
<dbReference type="Proteomes" id="UP000035909">
    <property type="component" value="Unassembled WGS sequence"/>
</dbReference>
<dbReference type="InterPro" id="IPR011644">
    <property type="entry name" value="Heme_NO-bd"/>
</dbReference>
<reference evidence="2 3" key="1">
    <citation type="submission" date="2015-05" db="EMBL/GenBank/DDBJ databases">
        <title>Photobacterium galathea sp. nov.</title>
        <authorList>
            <person name="Machado H."/>
            <person name="Gram L."/>
        </authorList>
    </citation>
    <scope>NUCLEOTIDE SEQUENCE [LARGE SCALE GENOMIC DNA]</scope>
    <source>
        <strain evidence="2 3">DSM 22954</strain>
    </source>
</reference>
<comment type="caution">
    <text evidence="2">The sequence shown here is derived from an EMBL/GenBank/DDBJ whole genome shotgun (WGS) entry which is preliminary data.</text>
</comment>
<dbReference type="AlphaFoldDB" id="A0A0J1H9R0"/>
<dbReference type="InterPro" id="IPR038158">
    <property type="entry name" value="H-NOX_domain_sf"/>
</dbReference>
<dbReference type="InterPro" id="IPR024096">
    <property type="entry name" value="NO_sig/Golgi_transp_ligand-bd"/>
</dbReference>
<protein>
    <submittedName>
        <fullName evidence="2">Guanylate cyclase</fullName>
    </submittedName>
</protein>
<dbReference type="RefSeq" id="WP_047886349.1">
    <property type="nucleotide sequence ID" value="NZ_CP071326.1"/>
</dbReference>
<dbReference type="OrthoDB" id="7266652at2"/>
<dbReference type="STRING" id="320778.ABT57_14535"/>
<dbReference type="Pfam" id="PF07700">
    <property type="entry name" value="HNOB"/>
    <property type="match status" value="1"/>
</dbReference>
<dbReference type="PATRIC" id="fig|320778.3.peg.3158"/>
<gene>
    <name evidence="2" type="ORF">ABT57_14535</name>
</gene>
<feature type="domain" description="Heme NO-binding" evidence="1">
    <location>
        <begin position="2"/>
        <end position="159"/>
    </location>
</feature>